<protein>
    <submittedName>
        <fullName evidence="3">Putative transcriptional regulator</fullName>
    </submittedName>
</protein>
<evidence type="ECO:0000259" key="2">
    <source>
        <dbReference type="PROSITE" id="PS50937"/>
    </source>
</evidence>
<dbReference type="RefSeq" id="WP_085442943.1">
    <property type="nucleotide sequence ID" value="NZ_LVJN01000020.1"/>
</dbReference>
<proteinExistence type="predicted"/>
<dbReference type="STRING" id="1434232.MAIT1_01472"/>
<sequence>MHTIGKLAKRFGLSRSTLLHYEKLGLLNPAGRSSGDYRLYDDVDVARLELIVALREAGLSLKQIGEVVHQDEDSTLRAALEERLRSIHQQIGALRQQQKRAAALLAQLGAHPGERVINVESWVSFLRAAGLDEAAMWTWHAAFERDAPEAHGDFLASLGIDPKRAEEIRQRSRALLQPSPGGDS</sequence>
<dbReference type="PRINTS" id="PR00040">
    <property type="entry name" value="HTHMERR"/>
</dbReference>
<dbReference type="PANTHER" id="PTHR30204:SF90">
    <property type="entry name" value="HTH-TYPE TRANSCRIPTIONAL ACTIVATOR MTA"/>
    <property type="match status" value="1"/>
</dbReference>
<keyword evidence="4" id="KW-1185">Reference proteome</keyword>
<evidence type="ECO:0000313" key="3">
    <source>
        <dbReference type="EMBL" id="OSM01492.1"/>
    </source>
</evidence>
<dbReference type="GO" id="GO:0003700">
    <property type="term" value="F:DNA-binding transcription factor activity"/>
    <property type="evidence" value="ECO:0007669"/>
    <property type="project" value="InterPro"/>
</dbReference>
<dbReference type="Proteomes" id="UP000194003">
    <property type="component" value="Unassembled WGS sequence"/>
</dbReference>
<dbReference type="Gene3D" id="1.10.1660.10">
    <property type="match status" value="1"/>
</dbReference>
<gene>
    <name evidence="3" type="ORF">MAIT1_01472</name>
</gene>
<dbReference type="AlphaFoldDB" id="A0A1Y2K0K6"/>
<keyword evidence="1" id="KW-0238">DNA-binding</keyword>
<comment type="caution">
    <text evidence="3">The sequence shown here is derived from an EMBL/GenBank/DDBJ whole genome shotgun (WGS) entry which is preliminary data.</text>
</comment>
<dbReference type="SUPFAM" id="SSF46955">
    <property type="entry name" value="Putative DNA-binding domain"/>
    <property type="match status" value="1"/>
</dbReference>
<dbReference type="InterPro" id="IPR000551">
    <property type="entry name" value="MerR-type_HTH_dom"/>
</dbReference>
<dbReference type="InterPro" id="IPR009061">
    <property type="entry name" value="DNA-bd_dom_put_sf"/>
</dbReference>
<dbReference type="Pfam" id="PF13411">
    <property type="entry name" value="MerR_1"/>
    <property type="match status" value="1"/>
</dbReference>
<dbReference type="PANTHER" id="PTHR30204">
    <property type="entry name" value="REDOX-CYCLING DRUG-SENSING TRANSCRIPTIONAL ACTIVATOR SOXR"/>
    <property type="match status" value="1"/>
</dbReference>
<reference evidence="3 4" key="1">
    <citation type="journal article" date="2016" name="BMC Genomics">
        <title>Combined genomic and structural analyses of a cultured magnetotactic bacterium reveals its niche adaptation to a dynamic environment.</title>
        <authorList>
            <person name="Araujo A.C."/>
            <person name="Morillo V."/>
            <person name="Cypriano J."/>
            <person name="Teixeira L.C."/>
            <person name="Leao P."/>
            <person name="Lyra S."/>
            <person name="Almeida L.G."/>
            <person name="Bazylinski D.A."/>
            <person name="Vasconcellos A.T."/>
            <person name="Abreu F."/>
            <person name="Lins U."/>
        </authorList>
    </citation>
    <scope>NUCLEOTIDE SEQUENCE [LARGE SCALE GENOMIC DNA]</scope>
    <source>
        <strain evidence="3 4">IT-1</strain>
    </source>
</reference>
<dbReference type="PROSITE" id="PS50937">
    <property type="entry name" value="HTH_MERR_2"/>
    <property type="match status" value="1"/>
</dbReference>
<dbReference type="OrthoDB" id="9802944at2"/>
<organism evidence="3 4">
    <name type="scientific">Magnetofaba australis IT-1</name>
    <dbReference type="NCBI Taxonomy" id="1434232"/>
    <lineage>
        <taxon>Bacteria</taxon>
        <taxon>Pseudomonadati</taxon>
        <taxon>Pseudomonadota</taxon>
        <taxon>Magnetococcia</taxon>
        <taxon>Magnetococcales</taxon>
        <taxon>Magnetococcaceae</taxon>
        <taxon>Magnetofaba</taxon>
    </lineage>
</organism>
<dbReference type="InterPro" id="IPR047057">
    <property type="entry name" value="MerR_fam"/>
</dbReference>
<dbReference type="GO" id="GO:0003677">
    <property type="term" value="F:DNA binding"/>
    <property type="evidence" value="ECO:0007669"/>
    <property type="project" value="UniProtKB-KW"/>
</dbReference>
<accession>A0A1Y2K0K6</accession>
<evidence type="ECO:0000256" key="1">
    <source>
        <dbReference type="ARBA" id="ARBA00023125"/>
    </source>
</evidence>
<name>A0A1Y2K0K6_9PROT</name>
<dbReference type="EMBL" id="LVJN01000020">
    <property type="protein sequence ID" value="OSM01492.1"/>
    <property type="molecule type" value="Genomic_DNA"/>
</dbReference>
<feature type="domain" description="HTH merR-type" evidence="2">
    <location>
        <begin position="1"/>
        <end position="70"/>
    </location>
</feature>
<evidence type="ECO:0000313" key="4">
    <source>
        <dbReference type="Proteomes" id="UP000194003"/>
    </source>
</evidence>
<dbReference type="SMART" id="SM00422">
    <property type="entry name" value="HTH_MERR"/>
    <property type="match status" value="1"/>
</dbReference>